<feature type="transmembrane region" description="Helical" evidence="2">
    <location>
        <begin position="224"/>
        <end position="242"/>
    </location>
</feature>
<dbReference type="Pfam" id="PF14093">
    <property type="entry name" value="DUF4271"/>
    <property type="match status" value="1"/>
</dbReference>
<feature type="transmembrane region" description="Helical" evidence="2">
    <location>
        <begin position="254"/>
        <end position="273"/>
    </location>
</feature>
<keyword evidence="2" id="KW-0472">Membrane</keyword>
<keyword evidence="2" id="KW-1133">Transmembrane helix</keyword>
<feature type="region of interest" description="Disordered" evidence="1">
    <location>
        <begin position="66"/>
        <end position="90"/>
    </location>
</feature>
<protein>
    <recommendedName>
        <fullName evidence="5">DUF4271 domain-containing protein</fullName>
    </recommendedName>
</protein>
<evidence type="ECO:0000256" key="2">
    <source>
        <dbReference type="SAM" id="Phobius"/>
    </source>
</evidence>
<evidence type="ECO:0000313" key="4">
    <source>
        <dbReference type="Proteomes" id="UP000199656"/>
    </source>
</evidence>
<evidence type="ECO:0000256" key="1">
    <source>
        <dbReference type="SAM" id="MobiDB-lite"/>
    </source>
</evidence>
<name>A0A1H4FA03_9BACT</name>
<proteinExistence type="predicted"/>
<feature type="transmembrane region" description="Helical" evidence="2">
    <location>
        <begin position="323"/>
        <end position="341"/>
    </location>
</feature>
<dbReference type="InterPro" id="IPR025367">
    <property type="entry name" value="DUF4271"/>
</dbReference>
<reference evidence="4" key="1">
    <citation type="submission" date="2016-10" db="EMBL/GenBank/DDBJ databases">
        <authorList>
            <person name="Varghese N."/>
            <person name="Submissions S."/>
        </authorList>
    </citation>
    <scope>NUCLEOTIDE SEQUENCE [LARGE SCALE GENOMIC DNA]</scope>
    <source>
        <strain evidence="4">DSM 23920</strain>
    </source>
</reference>
<feature type="transmembrane region" description="Helical" evidence="2">
    <location>
        <begin position="36"/>
        <end position="55"/>
    </location>
</feature>
<sequence length="386" mass="44455">MQFCFVSRTVLIAAVFPKLREIDICEKPIIKSLQNIFLVRNWLLSLFFILVYWPLQAQNADSVKPESSRVVQQNPAPQRTGTDTARRVIRKPAVKKDSTRTVIHKVDSAALAKDTVKLKADSLAVAAPPKVLPPTPYEIYLKELAQKNDFLKPGRPRFVDTNPVRQYKDLDWLIYLMSGVLLLLSIIRLSYRKYFADLFRAFLNPTLSQRQLKDQLSQAPFPNFLMNAFFVIALGVYLYLVLFRMQIFPQAEPWLLIPGLIMMVGLIYGAKFIVLRFCGWLFGNSELADAYVFILYLINKVLGILLVPFLVILAFCKPTIADTFLYISIFFIVLLVVYRYIRSYSLVKQYLSFSKLHFFLYLCAFEVAPVLILIKVLQNIWLTGNP</sequence>
<evidence type="ECO:0008006" key="5">
    <source>
        <dbReference type="Google" id="ProtNLM"/>
    </source>
</evidence>
<feature type="transmembrane region" description="Helical" evidence="2">
    <location>
        <begin position="293"/>
        <end position="316"/>
    </location>
</feature>
<feature type="transmembrane region" description="Helical" evidence="2">
    <location>
        <begin position="172"/>
        <end position="191"/>
    </location>
</feature>
<dbReference type="STRING" id="408074.SAMN05660909_04269"/>
<keyword evidence="2" id="KW-0812">Transmembrane</keyword>
<feature type="transmembrane region" description="Helical" evidence="2">
    <location>
        <begin position="356"/>
        <end position="377"/>
    </location>
</feature>
<evidence type="ECO:0000313" key="3">
    <source>
        <dbReference type="EMBL" id="SEA94143.1"/>
    </source>
</evidence>
<accession>A0A1H4FA03</accession>
<organism evidence="3 4">
    <name type="scientific">Chitinophaga terrae</name>
    <name type="common">ex Kim and Jung 2007</name>
    <dbReference type="NCBI Taxonomy" id="408074"/>
    <lineage>
        <taxon>Bacteria</taxon>
        <taxon>Pseudomonadati</taxon>
        <taxon>Bacteroidota</taxon>
        <taxon>Chitinophagia</taxon>
        <taxon>Chitinophagales</taxon>
        <taxon>Chitinophagaceae</taxon>
        <taxon>Chitinophaga</taxon>
    </lineage>
</organism>
<keyword evidence="4" id="KW-1185">Reference proteome</keyword>
<gene>
    <name evidence="3" type="ORF">SAMN05660909_04269</name>
</gene>
<feature type="compositionally biased region" description="Polar residues" evidence="1">
    <location>
        <begin position="69"/>
        <end position="83"/>
    </location>
</feature>
<dbReference type="AlphaFoldDB" id="A0A1H4FA03"/>
<dbReference type="Proteomes" id="UP000199656">
    <property type="component" value="Unassembled WGS sequence"/>
</dbReference>
<dbReference type="EMBL" id="FNRL01000023">
    <property type="protein sequence ID" value="SEA94143.1"/>
    <property type="molecule type" value="Genomic_DNA"/>
</dbReference>